<feature type="compositionally biased region" description="Basic residues" evidence="1">
    <location>
        <begin position="225"/>
        <end position="234"/>
    </location>
</feature>
<keyword evidence="2" id="KW-0560">Oxidoreductase</keyword>
<proteinExistence type="predicted"/>
<feature type="non-terminal residue" evidence="2">
    <location>
        <position position="1"/>
    </location>
</feature>
<protein>
    <submittedName>
        <fullName evidence="2">NADH-ubiquinone oxidoreductase chain F</fullName>
        <ecNumber evidence="2">1.6.5.3</ecNumber>
    </submittedName>
</protein>
<feature type="compositionally biased region" description="Basic residues" evidence="1">
    <location>
        <begin position="373"/>
        <end position="395"/>
    </location>
</feature>
<evidence type="ECO:0000313" key="2">
    <source>
        <dbReference type="EMBL" id="CAA9223987.1"/>
    </source>
</evidence>
<evidence type="ECO:0000256" key="1">
    <source>
        <dbReference type="SAM" id="MobiDB-lite"/>
    </source>
</evidence>
<feature type="region of interest" description="Disordered" evidence="1">
    <location>
        <begin position="22"/>
        <end position="173"/>
    </location>
</feature>
<dbReference type="EC" id="1.6.5.3" evidence="2"/>
<organism evidence="2">
    <name type="scientific">uncultured Blastococcus sp</name>
    <dbReference type="NCBI Taxonomy" id="217144"/>
    <lineage>
        <taxon>Bacteria</taxon>
        <taxon>Bacillati</taxon>
        <taxon>Actinomycetota</taxon>
        <taxon>Actinomycetes</taxon>
        <taxon>Geodermatophilales</taxon>
        <taxon>Geodermatophilaceae</taxon>
        <taxon>Blastococcus</taxon>
        <taxon>environmental samples</taxon>
    </lineage>
</organism>
<feature type="compositionally biased region" description="Basic and acidic residues" evidence="1">
    <location>
        <begin position="264"/>
        <end position="275"/>
    </location>
</feature>
<dbReference type="AlphaFoldDB" id="A0A6J4HHT0"/>
<accession>A0A6J4HHT0</accession>
<feature type="compositionally biased region" description="Basic residues" evidence="1">
    <location>
        <begin position="126"/>
        <end position="136"/>
    </location>
</feature>
<sequence length="442" mass="49148">APHTRAHHPLGRRPVLAAVDLRAARGLRGPPDGAVDGARRAGHAGQGLGPARPGRRRLPDRHEVELHPAAQAGGEPDRPGGHAQVPRGQRRRGRAGHLQGPAADDGRPALAHRGRDHLRLRDPVGVRRHLRPRRGGARPPPAGGRRGGGLCRRLPRRGHPRFRLRPGAGRARRRGCLHLRRGDGAARLARGLPRPAPAQAAVPRRRRPLRRADGHQQRRDPGQRPVRRARRRRLVQGVRAGEVARPQDLLAVGPCRPPGPVRGPHGDHDARAARDGRRRAPGPRAEVLDAGRLLDAVLHRRAPRRPARLRLRRRGRLHARHHRADGVRRDRFDRRGHPAVHRVLRARELRQVHPVPRGHLLAGPDPRADRERTRHRPGPRPAGRHLRQHPRPLVLRPRRRRHELHLQLAEVLQGRLRRPPAPGGAGPAGPLPAHRAREGCLV</sequence>
<feature type="compositionally biased region" description="Low complexity" evidence="1">
    <location>
        <begin position="186"/>
        <end position="202"/>
    </location>
</feature>
<reference evidence="2" key="1">
    <citation type="submission" date="2020-02" db="EMBL/GenBank/DDBJ databases">
        <authorList>
            <person name="Meier V. D."/>
        </authorList>
    </citation>
    <scope>NUCLEOTIDE SEQUENCE</scope>
    <source>
        <strain evidence="2">AVDCRST_MAG57</strain>
    </source>
</reference>
<feature type="compositionally biased region" description="Basic and acidic residues" evidence="1">
    <location>
        <begin position="210"/>
        <end position="222"/>
    </location>
</feature>
<feature type="non-terminal residue" evidence="2">
    <location>
        <position position="442"/>
    </location>
</feature>
<feature type="region of interest" description="Disordered" evidence="1">
    <location>
        <begin position="250"/>
        <end position="282"/>
    </location>
</feature>
<feature type="region of interest" description="Disordered" evidence="1">
    <location>
        <begin position="356"/>
        <end position="395"/>
    </location>
</feature>
<feature type="region of interest" description="Disordered" evidence="1">
    <location>
        <begin position="186"/>
        <end position="235"/>
    </location>
</feature>
<keyword evidence="2" id="KW-0830">Ubiquinone</keyword>
<feature type="compositionally biased region" description="Basic residues" evidence="1">
    <location>
        <begin position="153"/>
        <end position="173"/>
    </location>
</feature>
<name>A0A6J4HHT0_9ACTN</name>
<dbReference type="GO" id="GO:0016491">
    <property type="term" value="F:oxidoreductase activity"/>
    <property type="evidence" value="ECO:0007669"/>
    <property type="project" value="UniProtKB-KW"/>
</dbReference>
<dbReference type="EMBL" id="CADCTI010000072">
    <property type="protein sequence ID" value="CAA9223987.1"/>
    <property type="molecule type" value="Genomic_DNA"/>
</dbReference>
<feature type="region of interest" description="Disordered" evidence="1">
    <location>
        <begin position="415"/>
        <end position="442"/>
    </location>
</feature>
<gene>
    <name evidence="2" type="ORF">AVDCRST_MAG57-787</name>
</gene>